<feature type="compositionally biased region" description="Basic and acidic residues" evidence="1">
    <location>
        <begin position="88"/>
        <end position="101"/>
    </location>
</feature>
<dbReference type="AlphaFoldDB" id="A0A1Y0I2E8"/>
<dbReference type="Gene3D" id="1.10.720.30">
    <property type="entry name" value="SAP domain"/>
    <property type="match status" value="1"/>
</dbReference>
<dbReference type="Proteomes" id="UP000196027">
    <property type="component" value="Chromosome"/>
</dbReference>
<dbReference type="KEGG" id="ome:OLMES_0544"/>
<dbReference type="InterPro" id="IPR018668">
    <property type="entry name" value="DNA-binding_VF530-like"/>
</dbReference>
<dbReference type="Pfam" id="PF09905">
    <property type="entry name" value="VF530"/>
    <property type="match status" value="1"/>
</dbReference>
<proteinExistence type="predicted"/>
<dbReference type="InterPro" id="IPR036361">
    <property type="entry name" value="SAP_dom_sf"/>
</dbReference>
<gene>
    <name evidence="2" type="ORF">OLMES_0544</name>
</gene>
<keyword evidence="3" id="KW-1185">Reference proteome</keyword>
<sequence length="178" mass="20551">MNDEINYKNNPLHGLSLKNLLVEIVDHYGFEILYAYLNINCFKTKPSIDSSVKFLKKTDWAREKVEAFYLYQFKNLPRASDEQFALPPRDRIVPDDQKPGEPAELSLEDAERLREKRAKKAAERNSRNRPRANNANSSGRTRSNVWDDRRGSAASRSDRAPDRERTSNPVNPWGKSKS</sequence>
<name>A0A1Y0I2E8_9GAMM</name>
<dbReference type="OrthoDB" id="9806870at2"/>
<feature type="region of interest" description="Disordered" evidence="1">
    <location>
        <begin position="84"/>
        <end position="178"/>
    </location>
</feature>
<evidence type="ECO:0000313" key="3">
    <source>
        <dbReference type="Proteomes" id="UP000196027"/>
    </source>
</evidence>
<evidence type="ECO:0000256" key="1">
    <source>
        <dbReference type="SAM" id="MobiDB-lite"/>
    </source>
</evidence>
<dbReference type="RefSeq" id="WP_087459825.1">
    <property type="nucleotide sequence ID" value="NZ_CP021425.1"/>
</dbReference>
<feature type="compositionally biased region" description="Basic and acidic residues" evidence="1">
    <location>
        <begin position="109"/>
        <end position="126"/>
    </location>
</feature>
<evidence type="ECO:0008006" key="4">
    <source>
        <dbReference type="Google" id="ProtNLM"/>
    </source>
</evidence>
<accession>A0A1Y0I2E8</accession>
<reference evidence="2 3" key="1">
    <citation type="submission" date="2017-05" db="EMBL/GenBank/DDBJ databases">
        <title>Genomic insights into alkan degradation activity of Oleiphilus messinensis.</title>
        <authorList>
            <person name="Kozyavkin S.A."/>
            <person name="Slesarev A.I."/>
            <person name="Golyshin P.N."/>
            <person name="Korzhenkov A."/>
            <person name="Golyshina O.N."/>
            <person name="Toshchakov S.V."/>
        </authorList>
    </citation>
    <scope>NUCLEOTIDE SEQUENCE [LARGE SCALE GENOMIC DNA]</scope>
    <source>
        <strain evidence="2 3">ME102</strain>
    </source>
</reference>
<protein>
    <recommendedName>
        <fullName evidence="4">DUF2132 domain-containing protein</fullName>
    </recommendedName>
</protein>
<organism evidence="2 3">
    <name type="scientific">Oleiphilus messinensis</name>
    <dbReference type="NCBI Taxonomy" id="141451"/>
    <lineage>
        <taxon>Bacteria</taxon>
        <taxon>Pseudomonadati</taxon>
        <taxon>Pseudomonadota</taxon>
        <taxon>Gammaproteobacteria</taxon>
        <taxon>Oceanospirillales</taxon>
        <taxon>Oleiphilaceae</taxon>
        <taxon>Oleiphilus</taxon>
    </lineage>
</organism>
<feature type="compositionally biased region" description="Basic and acidic residues" evidence="1">
    <location>
        <begin position="145"/>
        <end position="166"/>
    </location>
</feature>
<dbReference type="GO" id="GO:0003677">
    <property type="term" value="F:DNA binding"/>
    <property type="evidence" value="ECO:0007669"/>
    <property type="project" value="InterPro"/>
</dbReference>
<feature type="compositionally biased region" description="Low complexity" evidence="1">
    <location>
        <begin position="131"/>
        <end position="140"/>
    </location>
</feature>
<dbReference type="EMBL" id="CP021425">
    <property type="protein sequence ID" value="ARU54647.1"/>
    <property type="molecule type" value="Genomic_DNA"/>
</dbReference>
<evidence type="ECO:0000313" key="2">
    <source>
        <dbReference type="EMBL" id="ARU54647.1"/>
    </source>
</evidence>